<dbReference type="AlphaFoldDB" id="A0A952KJF1"/>
<evidence type="ECO:0008006" key="6">
    <source>
        <dbReference type="Google" id="ProtNLM"/>
    </source>
</evidence>
<dbReference type="EMBL" id="JAEKLZ010000124">
    <property type="protein sequence ID" value="MBW8724629.1"/>
    <property type="molecule type" value="Genomic_DNA"/>
</dbReference>
<sequence length="127" mass="12150">MPDRQTGGCSVTQTLNGTPGNDILTGTDPGNPGNPDGIDIINGGDGNDTLTGLGGNDTISGGLGADVLNGGAGFDTLSFANATGGVWVNINGGAFGGEAVGDTMTGFEAIIGSPTATSSTAAPPARP</sequence>
<evidence type="ECO:0000313" key="4">
    <source>
        <dbReference type="EMBL" id="MBW8724629.1"/>
    </source>
</evidence>
<dbReference type="GO" id="GO:0005576">
    <property type="term" value="C:extracellular region"/>
    <property type="evidence" value="ECO:0007669"/>
    <property type="project" value="UniProtKB-SubCell"/>
</dbReference>
<feature type="compositionally biased region" description="Polar residues" evidence="3">
    <location>
        <begin position="7"/>
        <end position="19"/>
    </location>
</feature>
<organism evidence="4 5">
    <name type="scientific">Inquilinus limosus</name>
    <dbReference type="NCBI Taxonomy" id="171674"/>
    <lineage>
        <taxon>Bacteria</taxon>
        <taxon>Pseudomonadati</taxon>
        <taxon>Pseudomonadota</taxon>
        <taxon>Alphaproteobacteria</taxon>
        <taxon>Rhodospirillales</taxon>
        <taxon>Rhodospirillaceae</taxon>
        <taxon>Inquilinus</taxon>
    </lineage>
</organism>
<feature type="compositionally biased region" description="Low complexity" evidence="3">
    <location>
        <begin position="25"/>
        <end position="46"/>
    </location>
</feature>
<name>A0A952KJF1_9PROT</name>
<dbReference type="InterPro" id="IPR001343">
    <property type="entry name" value="Hemolysn_Ca-bd"/>
</dbReference>
<dbReference type="PRINTS" id="PR00313">
    <property type="entry name" value="CABNDNGRPT"/>
</dbReference>
<dbReference type="PROSITE" id="PS00330">
    <property type="entry name" value="HEMOLYSIN_CALCIUM"/>
    <property type="match status" value="2"/>
</dbReference>
<dbReference type="PANTHER" id="PTHR38340">
    <property type="entry name" value="S-LAYER PROTEIN"/>
    <property type="match status" value="1"/>
</dbReference>
<evidence type="ECO:0000256" key="2">
    <source>
        <dbReference type="ARBA" id="ARBA00022525"/>
    </source>
</evidence>
<evidence type="ECO:0000313" key="5">
    <source>
        <dbReference type="Proteomes" id="UP000700706"/>
    </source>
</evidence>
<dbReference type="Gene3D" id="2.150.10.10">
    <property type="entry name" value="Serralysin-like metalloprotease, C-terminal"/>
    <property type="match status" value="1"/>
</dbReference>
<gene>
    <name evidence="4" type="ORF">JF625_05665</name>
</gene>
<dbReference type="SUPFAM" id="SSF51120">
    <property type="entry name" value="beta-Roll"/>
    <property type="match status" value="1"/>
</dbReference>
<comment type="subcellular location">
    <subcellularLocation>
        <location evidence="1">Secreted</location>
    </subcellularLocation>
</comment>
<dbReference type="PANTHER" id="PTHR38340:SF1">
    <property type="entry name" value="S-LAYER PROTEIN"/>
    <property type="match status" value="1"/>
</dbReference>
<reference evidence="4" key="1">
    <citation type="submission" date="2020-06" db="EMBL/GenBank/DDBJ databases">
        <title>Stable isotope informed genome-resolved metagenomics uncovers potential trophic interactions in rhizosphere soil.</title>
        <authorList>
            <person name="Starr E.P."/>
            <person name="Shi S."/>
            <person name="Blazewicz S.J."/>
            <person name="Koch B.J."/>
            <person name="Probst A.J."/>
            <person name="Hungate B.A."/>
            <person name="Pett-Ridge J."/>
            <person name="Firestone M.K."/>
            <person name="Banfield J.F."/>
        </authorList>
    </citation>
    <scope>NUCLEOTIDE SEQUENCE</scope>
    <source>
        <strain evidence="4">YM_69_17</strain>
    </source>
</reference>
<dbReference type="Pfam" id="PF00353">
    <property type="entry name" value="HemolysinCabind"/>
    <property type="match status" value="2"/>
</dbReference>
<dbReference type="InterPro" id="IPR011049">
    <property type="entry name" value="Serralysin-like_metalloprot_C"/>
</dbReference>
<dbReference type="InterPro" id="IPR018511">
    <property type="entry name" value="Hemolysin-typ_Ca-bd_CS"/>
</dbReference>
<keyword evidence="2" id="KW-0964">Secreted</keyword>
<dbReference type="Proteomes" id="UP000700706">
    <property type="component" value="Unassembled WGS sequence"/>
</dbReference>
<dbReference type="GO" id="GO:0005509">
    <property type="term" value="F:calcium ion binding"/>
    <property type="evidence" value="ECO:0007669"/>
    <property type="project" value="InterPro"/>
</dbReference>
<evidence type="ECO:0000256" key="3">
    <source>
        <dbReference type="SAM" id="MobiDB-lite"/>
    </source>
</evidence>
<protein>
    <recommendedName>
        <fullName evidence="6">Calcium-binding protein</fullName>
    </recommendedName>
</protein>
<proteinExistence type="predicted"/>
<feature type="region of interest" description="Disordered" evidence="3">
    <location>
        <begin position="1"/>
        <end position="46"/>
    </location>
</feature>
<comment type="caution">
    <text evidence="4">The sequence shown here is derived from an EMBL/GenBank/DDBJ whole genome shotgun (WGS) entry which is preliminary data.</text>
</comment>
<evidence type="ECO:0000256" key="1">
    <source>
        <dbReference type="ARBA" id="ARBA00004613"/>
    </source>
</evidence>
<dbReference type="InterPro" id="IPR050557">
    <property type="entry name" value="RTX_toxin/Mannuronan_C5-epim"/>
</dbReference>
<accession>A0A952KJF1</accession>